<feature type="region of interest" description="Disordered" evidence="1">
    <location>
        <begin position="29"/>
        <end position="107"/>
    </location>
</feature>
<dbReference type="Proteomes" id="UP001461498">
    <property type="component" value="Unassembled WGS sequence"/>
</dbReference>
<comment type="caution">
    <text evidence="2">The sequence shown here is derived from an EMBL/GenBank/DDBJ whole genome shotgun (WGS) entry which is preliminary data.</text>
</comment>
<name>A0AAW1CW72_9HEMI</name>
<reference evidence="2 3" key="1">
    <citation type="submission" date="2022-12" db="EMBL/GenBank/DDBJ databases">
        <title>Chromosome-level genome assembly of true bugs.</title>
        <authorList>
            <person name="Ma L."/>
            <person name="Li H."/>
        </authorList>
    </citation>
    <scope>NUCLEOTIDE SEQUENCE [LARGE SCALE GENOMIC DNA]</scope>
    <source>
        <strain evidence="2">Lab_2022b</strain>
    </source>
</reference>
<protein>
    <submittedName>
        <fullName evidence="2">Uncharacterized protein</fullName>
    </submittedName>
</protein>
<feature type="compositionally biased region" description="Acidic residues" evidence="1">
    <location>
        <begin position="97"/>
        <end position="107"/>
    </location>
</feature>
<keyword evidence="3" id="KW-1185">Reference proteome</keyword>
<accession>A0AAW1CW72</accession>
<organism evidence="2 3">
    <name type="scientific">Rhynocoris fuscipes</name>
    <dbReference type="NCBI Taxonomy" id="488301"/>
    <lineage>
        <taxon>Eukaryota</taxon>
        <taxon>Metazoa</taxon>
        <taxon>Ecdysozoa</taxon>
        <taxon>Arthropoda</taxon>
        <taxon>Hexapoda</taxon>
        <taxon>Insecta</taxon>
        <taxon>Pterygota</taxon>
        <taxon>Neoptera</taxon>
        <taxon>Paraneoptera</taxon>
        <taxon>Hemiptera</taxon>
        <taxon>Heteroptera</taxon>
        <taxon>Panheteroptera</taxon>
        <taxon>Cimicomorpha</taxon>
        <taxon>Reduviidae</taxon>
        <taxon>Harpactorinae</taxon>
        <taxon>Harpactorini</taxon>
        <taxon>Rhynocoris</taxon>
    </lineage>
</organism>
<sequence>MCERDLILAGQMKTRSASICVPGATTRSLNTTTTTSTTAVVIESGGPLGEATPPRRRRPAARSQSARSQGPRSGPRAPRRQEAHLRPAGSDTRIDATEIENEIVEIH</sequence>
<gene>
    <name evidence="2" type="ORF">O3M35_011699</name>
</gene>
<feature type="compositionally biased region" description="Low complexity" evidence="1">
    <location>
        <begin position="29"/>
        <end position="38"/>
    </location>
</feature>
<dbReference type="EMBL" id="JAPXFL010000008">
    <property type="protein sequence ID" value="KAK9503046.1"/>
    <property type="molecule type" value="Genomic_DNA"/>
</dbReference>
<dbReference type="AlphaFoldDB" id="A0AAW1CW72"/>
<proteinExistence type="predicted"/>
<evidence type="ECO:0000256" key="1">
    <source>
        <dbReference type="SAM" id="MobiDB-lite"/>
    </source>
</evidence>
<evidence type="ECO:0000313" key="2">
    <source>
        <dbReference type="EMBL" id="KAK9503046.1"/>
    </source>
</evidence>
<feature type="compositionally biased region" description="Low complexity" evidence="1">
    <location>
        <begin position="61"/>
        <end position="74"/>
    </location>
</feature>
<evidence type="ECO:0000313" key="3">
    <source>
        <dbReference type="Proteomes" id="UP001461498"/>
    </source>
</evidence>